<keyword evidence="4" id="KW-1185">Reference proteome</keyword>
<dbReference type="GO" id="GO:0005615">
    <property type="term" value="C:extracellular space"/>
    <property type="evidence" value="ECO:0007669"/>
    <property type="project" value="InterPro"/>
</dbReference>
<dbReference type="InterPro" id="IPR000215">
    <property type="entry name" value="Serpin_fam"/>
</dbReference>
<dbReference type="RefSeq" id="WP_091040671.1">
    <property type="nucleotide sequence ID" value="NZ_FNAD01000028.1"/>
</dbReference>
<evidence type="ECO:0000313" key="3">
    <source>
        <dbReference type="EMBL" id="SDE54906.1"/>
    </source>
</evidence>
<dbReference type="InterPro" id="IPR042178">
    <property type="entry name" value="Serpin_sf_1"/>
</dbReference>
<dbReference type="EMBL" id="FNAD01000028">
    <property type="protein sequence ID" value="SDE54906.1"/>
    <property type="molecule type" value="Genomic_DNA"/>
</dbReference>
<gene>
    <name evidence="3" type="ORF">SAMN05216270_12838</name>
</gene>
<dbReference type="STRING" id="58114.SAMN05216270_12838"/>
<dbReference type="OrthoDB" id="4847668at2"/>
<dbReference type="SMART" id="SM00093">
    <property type="entry name" value="SERPIN"/>
    <property type="match status" value="1"/>
</dbReference>
<name>A0A1G7DUU2_9ACTN</name>
<dbReference type="PANTHER" id="PTHR11461:SF211">
    <property type="entry name" value="GH10112P-RELATED"/>
    <property type="match status" value="1"/>
</dbReference>
<proteinExistence type="inferred from homology"/>
<accession>A0A1G7DUU2</accession>
<sequence length="404" mass="42645">MLPPHDSSRPELIAPETAAANDLTRRWLAARAEAPAVASGLGIWPLLCMLATGATGETRDELLAAAGVTLERAALAPKALLDAAETTASIRLALGVWAGERVTLDPEWVAGLPSGTADSLTGVPAVDKAALDAWAAEHTDGLIPEMPLDFSKPVDIALASALLVRTRWLTPFTEGQWAFASGPWSELGRCRTLTTMLRDDVLRISDDASVLTIPGDGDIDVLLCIGREDLAPQQVLTTLIDAATAPDWGRSATALEPGDQAVGVTAIEYMGSSPQTGPEVRVQTVGFQLDADLDLGQDAAALGLTLATDKDRARFGRLAVPNEPGARLYVSQAKQTATATFSATGFEAAVITAMAMEAFGGVPVFDHRHRAAEIRFDRPFAYLARHRTSGLVIVAGWVDRPEAA</sequence>
<dbReference type="Gene3D" id="3.30.497.10">
    <property type="entry name" value="Antithrombin, subunit I, domain 2"/>
    <property type="match status" value="2"/>
</dbReference>
<protein>
    <submittedName>
        <fullName evidence="3">Serine protease inhibitor</fullName>
    </submittedName>
</protein>
<dbReference type="Proteomes" id="UP000198949">
    <property type="component" value="Unassembled WGS sequence"/>
</dbReference>
<evidence type="ECO:0000256" key="1">
    <source>
        <dbReference type="RuleBase" id="RU000411"/>
    </source>
</evidence>
<dbReference type="PANTHER" id="PTHR11461">
    <property type="entry name" value="SERINE PROTEASE INHIBITOR, SERPIN"/>
    <property type="match status" value="1"/>
</dbReference>
<evidence type="ECO:0000259" key="2">
    <source>
        <dbReference type="SMART" id="SM00093"/>
    </source>
</evidence>
<evidence type="ECO:0000313" key="4">
    <source>
        <dbReference type="Proteomes" id="UP000198949"/>
    </source>
</evidence>
<feature type="domain" description="Serpin" evidence="2">
    <location>
        <begin position="21"/>
        <end position="401"/>
    </location>
</feature>
<organism evidence="3 4">
    <name type="scientific">Glycomyces harbinensis</name>
    <dbReference type="NCBI Taxonomy" id="58114"/>
    <lineage>
        <taxon>Bacteria</taxon>
        <taxon>Bacillati</taxon>
        <taxon>Actinomycetota</taxon>
        <taxon>Actinomycetes</taxon>
        <taxon>Glycomycetales</taxon>
        <taxon>Glycomycetaceae</taxon>
        <taxon>Glycomyces</taxon>
    </lineage>
</organism>
<dbReference type="InterPro" id="IPR036186">
    <property type="entry name" value="Serpin_sf"/>
</dbReference>
<reference evidence="4" key="1">
    <citation type="submission" date="2016-10" db="EMBL/GenBank/DDBJ databases">
        <authorList>
            <person name="Varghese N."/>
            <person name="Submissions S."/>
        </authorList>
    </citation>
    <scope>NUCLEOTIDE SEQUENCE [LARGE SCALE GENOMIC DNA]</scope>
    <source>
        <strain evidence="4">CGMCC 4.3516</strain>
    </source>
</reference>
<dbReference type="Pfam" id="PF00079">
    <property type="entry name" value="Serpin"/>
    <property type="match status" value="1"/>
</dbReference>
<comment type="similarity">
    <text evidence="1">Belongs to the serpin family.</text>
</comment>
<dbReference type="GO" id="GO:0004867">
    <property type="term" value="F:serine-type endopeptidase inhibitor activity"/>
    <property type="evidence" value="ECO:0007669"/>
    <property type="project" value="InterPro"/>
</dbReference>
<dbReference type="InterPro" id="IPR023796">
    <property type="entry name" value="Serpin_dom"/>
</dbReference>
<dbReference type="AlphaFoldDB" id="A0A1G7DUU2"/>
<dbReference type="SUPFAM" id="SSF56574">
    <property type="entry name" value="Serpins"/>
    <property type="match status" value="1"/>
</dbReference>